<evidence type="ECO:0000256" key="1">
    <source>
        <dbReference type="SAM" id="Phobius"/>
    </source>
</evidence>
<keyword evidence="1" id="KW-0472">Membrane</keyword>
<dbReference type="RefSeq" id="WP_156242224.1">
    <property type="nucleotide sequence ID" value="NZ_BAAAZL010000004.1"/>
</dbReference>
<keyword evidence="1" id="KW-0812">Transmembrane</keyword>
<evidence type="ECO:0000313" key="2">
    <source>
        <dbReference type="EMBL" id="QGU27723.1"/>
    </source>
</evidence>
<evidence type="ECO:0008006" key="4">
    <source>
        <dbReference type="Google" id="ProtNLM"/>
    </source>
</evidence>
<organism evidence="2 3">
    <name type="scientific">Microbacterium oryzae</name>
    <dbReference type="NCBI Taxonomy" id="743009"/>
    <lineage>
        <taxon>Bacteria</taxon>
        <taxon>Bacillati</taxon>
        <taxon>Actinomycetota</taxon>
        <taxon>Actinomycetes</taxon>
        <taxon>Micrococcales</taxon>
        <taxon>Microbacteriaceae</taxon>
        <taxon>Microbacterium</taxon>
    </lineage>
</organism>
<feature type="transmembrane region" description="Helical" evidence="1">
    <location>
        <begin position="84"/>
        <end position="108"/>
    </location>
</feature>
<proteinExistence type="predicted"/>
<reference evidence="2 3" key="1">
    <citation type="submission" date="2018-09" db="EMBL/GenBank/DDBJ databases">
        <title>Whole genome sequencing of Microbacterium oryzae strain MB-10T.</title>
        <authorList>
            <person name="Das S.K."/>
        </authorList>
    </citation>
    <scope>NUCLEOTIDE SEQUENCE [LARGE SCALE GENOMIC DNA]</scope>
    <source>
        <strain evidence="2 3">MB-10</strain>
    </source>
</reference>
<dbReference type="Proteomes" id="UP000422989">
    <property type="component" value="Chromosome"/>
</dbReference>
<keyword evidence="1" id="KW-1133">Transmembrane helix</keyword>
<feature type="transmembrane region" description="Helical" evidence="1">
    <location>
        <begin position="15"/>
        <end position="35"/>
    </location>
</feature>
<dbReference type="OrthoDB" id="5072117at2"/>
<dbReference type="KEGG" id="moj:D7D94_08615"/>
<feature type="transmembrane region" description="Helical" evidence="1">
    <location>
        <begin position="129"/>
        <end position="149"/>
    </location>
</feature>
<evidence type="ECO:0000313" key="3">
    <source>
        <dbReference type="Proteomes" id="UP000422989"/>
    </source>
</evidence>
<dbReference type="EMBL" id="CP032550">
    <property type="protein sequence ID" value="QGU27723.1"/>
    <property type="molecule type" value="Genomic_DNA"/>
</dbReference>
<sequence>MTLSTTRERSEQGDAITVILCGAAAVIVVLIANVLDFLDTFRPDGVAARVPLESGSGEGVLENTSARVSGSLSELTVVVTDLNAVSTFCLGAAIVVAALAQLVVIAAVMHLAWSFLRGRFFVRATARDFGIISWAMFLGALGVLLLQHMGTNGVLAALGTDGREPVHPIAFWSFAPYWFAATAVGLLSVAFRRGAQLQRDTEGLV</sequence>
<protein>
    <recommendedName>
        <fullName evidence="4">DUF2975 domain-containing protein</fullName>
    </recommendedName>
</protein>
<name>A0A6I6DY07_9MICO</name>
<feature type="transmembrane region" description="Helical" evidence="1">
    <location>
        <begin position="169"/>
        <end position="191"/>
    </location>
</feature>
<dbReference type="AlphaFoldDB" id="A0A6I6DY07"/>
<keyword evidence="3" id="KW-1185">Reference proteome</keyword>
<accession>A0A6I6DY07</accession>
<gene>
    <name evidence="2" type="ORF">D7D94_08615</name>
</gene>